<evidence type="ECO:0000313" key="3">
    <source>
        <dbReference type="Proteomes" id="UP000762676"/>
    </source>
</evidence>
<name>A0AAV4GR77_9GAST</name>
<gene>
    <name evidence="2" type="ORF">ElyMa_004246600</name>
</gene>
<evidence type="ECO:0000313" key="2">
    <source>
        <dbReference type="EMBL" id="GFR88252.1"/>
    </source>
</evidence>
<comment type="caution">
    <text evidence="2">The sequence shown here is derived from an EMBL/GenBank/DDBJ whole genome shotgun (WGS) entry which is preliminary data.</text>
</comment>
<reference evidence="2 3" key="1">
    <citation type="journal article" date="2021" name="Elife">
        <title>Chloroplast acquisition without the gene transfer in kleptoplastic sea slugs, Plakobranchus ocellatus.</title>
        <authorList>
            <person name="Maeda T."/>
            <person name="Takahashi S."/>
            <person name="Yoshida T."/>
            <person name="Shimamura S."/>
            <person name="Takaki Y."/>
            <person name="Nagai Y."/>
            <person name="Toyoda A."/>
            <person name="Suzuki Y."/>
            <person name="Arimoto A."/>
            <person name="Ishii H."/>
            <person name="Satoh N."/>
            <person name="Nishiyama T."/>
            <person name="Hasebe M."/>
            <person name="Maruyama T."/>
            <person name="Minagawa J."/>
            <person name="Obokata J."/>
            <person name="Shigenobu S."/>
        </authorList>
    </citation>
    <scope>NUCLEOTIDE SEQUENCE [LARGE SCALE GENOMIC DNA]</scope>
</reference>
<feature type="domain" description="Reverse transcriptase" evidence="1">
    <location>
        <begin position="306"/>
        <end position="427"/>
    </location>
</feature>
<dbReference type="Pfam" id="PF00078">
    <property type="entry name" value="RVT_1"/>
    <property type="match status" value="1"/>
</dbReference>
<evidence type="ECO:0000259" key="1">
    <source>
        <dbReference type="Pfam" id="PF00078"/>
    </source>
</evidence>
<proteinExistence type="predicted"/>
<dbReference type="InterPro" id="IPR000477">
    <property type="entry name" value="RT_dom"/>
</dbReference>
<dbReference type="AlphaFoldDB" id="A0AAV4GR77"/>
<organism evidence="2 3">
    <name type="scientific">Elysia marginata</name>
    <dbReference type="NCBI Taxonomy" id="1093978"/>
    <lineage>
        <taxon>Eukaryota</taxon>
        <taxon>Metazoa</taxon>
        <taxon>Spiralia</taxon>
        <taxon>Lophotrochozoa</taxon>
        <taxon>Mollusca</taxon>
        <taxon>Gastropoda</taxon>
        <taxon>Heterobranchia</taxon>
        <taxon>Euthyneura</taxon>
        <taxon>Panpulmonata</taxon>
        <taxon>Sacoglossa</taxon>
        <taxon>Placobranchoidea</taxon>
        <taxon>Plakobranchidae</taxon>
        <taxon>Elysia</taxon>
    </lineage>
</organism>
<protein>
    <submittedName>
        <fullName evidence="2">LINE-1 retrotransposable element ORF2 protein</fullName>
    </submittedName>
</protein>
<sequence length="441" mass="51254">MDCPTRGINTLDLCYGNVKEAYTCKQLAKLGESDHNMIQLIPKYRSVLKSVKPVHKTVNIYNEESIGALQACLDCTDWGVFVDSCEDLEELNDVVNHYIQFCEDLTIPKKTITCYPNSKPWITRELTDAVARKNKAFRSGNREELKEASKNIKIIVKECKKNYKEKVERNIKTNTRAAWEGMKAMSGCRSKKVGIDVEGDPNKYANDLNKFYARFDVHNFKKETKNVLESIFQERDDECFRVCEKEVENEFRCIKLKKSCGPDGISAYVLKYCAKELCEIFAFMFNWSLKQHCLPKIWKTSEIIPIPKRTPANELNDIRPVALTPIVTKCLEKIVLKEIKKCLSIFQDQMQFAYREKRSVEDAILVLLDNVYRHLDFPKNYCRLLFIDFSSAFNTIQPHLIASKLNQINVNKNVIAWILDFMSERPQCVKLRQENKCWKSI</sequence>
<dbReference type="Proteomes" id="UP000762676">
    <property type="component" value="Unassembled WGS sequence"/>
</dbReference>
<dbReference type="PANTHER" id="PTHR47510">
    <property type="entry name" value="REVERSE TRANSCRIPTASE DOMAIN-CONTAINING PROTEIN"/>
    <property type="match status" value="1"/>
</dbReference>
<accession>A0AAV4GR77</accession>
<dbReference type="PANTHER" id="PTHR47510:SF3">
    <property type="entry name" value="ENDO_EXONUCLEASE_PHOSPHATASE DOMAIN-CONTAINING PROTEIN"/>
    <property type="match status" value="1"/>
</dbReference>
<dbReference type="EMBL" id="BMAT01008564">
    <property type="protein sequence ID" value="GFR88252.1"/>
    <property type="molecule type" value="Genomic_DNA"/>
</dbReference>
<keyword evidence="3" id="KW-1185">Reference proteome</keyword>